<name>A0ABY0BKB9_MORCA</name>
<protein>
    <submittedName>
        <fullName evidence="1">Uncharacterized protein</fullName>
    </submittedName>
</protein>
<reference evidence="1 2" key="1">
    <citation type="submission" date="2018-12" db="EMBL/GenBank/DDBJ databases">
        <title>Persistence of Moraxella catarrhalis in Chronic Obstructive Pulmonary Disease and Regulation of the Hag/MID Adhesin.</title>
        <authorList>
            <person name="Murphy T."/>
            <person name="Zhao X."/>
            <person name="Vyas G."/>
            <person name="Aluvathingal J."/>
            <person name="Nadendla S."/>
            <person name="Tallon L."/>
            <person name="Tettelin H."/>
        </authorList>
    </citation>
    <scope>NUCLEOTIDE SEQUENCE [LARGE SCALE GENOMIC DNA]</scope>
    <source>
        <strain evidence="1 2">173P27B1</strain>
    </source>
</reference>
<proteinExistence type="predicted"/>
<organism evidence="1 2">
    <name type="scientific">Moraxella catarrhalis</name>
    <name type="common">Branhamella catarrhalis</name>
    <dbReference type="NCBI Taxonomy" id="480"/>
    <lineage>
        <taxon>Bacteria</taxon>
        <taxon>Pseudomonadati</taxon>
        <taxon>Pseudomonadota</taxon>
        <taxon>Gammaproteobacteria</taxon>
        <taxon>Moraxellales</taxon>
        <taxon>Moraxellaceae</taxon>
        <taxon>Moraxella</taxon>
    </lineage>
</organism>
<evidence type="ECO:0000313" key="1">
    <source>
        <dbReference type="EMBL" id="RUO16037.1"/>
    </source>
</evidence>
<comment type="caution">
    <text evidence="1">The sequence shown here is derived from an EMBL/GenBank/DDBJ whole genome shotgun (WGS) entry which is preliminary data.</text>
</comment>
<accession>A0ABY0BKB9</accession>
<dbReference type="Proteomes" id="UP000268436">
    <property type="component" value="Unassembled WGS sequence"/>
</dbReference>
<sequence length="78" mass="8702">MDILTVMMLSLLSMMPSSAGLIIGDFGRSSLQALIANPIANVAMRLDVKKQCFKHIFERLVDRSLWAVMPILIRLSIV</sequence>
<gene>
    <name evidence="1" type="ORF">EJK54_0861</name>
</gene>
<keyword evidence="2" id="KW-1185">Reference proteome</keyword>
<evidence type="ECO:0000313" key="2">
    <source>
        <dbReference type="Proteomes" id="UP000268436"/>
    </source>
</evidence>
<dbReference type="EMBL" id="RYER01000018">
    <property type="protein sequence ID" value="RUO16037.1"/>
    <property type="molecule type" value="Genomic_DNA"/>
</dbReference>